<comment type="caution">
    <text evidence="2">The sequence shown here is derived from an EMBL/GenBank/DDBJ whole genome shotgun (WGS) entry which is preliminary data.</text>
</comment>
<proteinExistence type="predicted"/>
<evidence type="ECO:0000313" key="3">
    <source>
        <dbReference type="Proteomes" id="UP000712600"/>
    </source>
</evidence>
<sequence length="77" mass="8587">MGLLQKQHHVTPRSGDKVKRAITYKKDKRVGEIYEQRKAKGKNTAKDEPKAPTAPPSSYRAGPRRVTVYELGSVAIP</sequence>
<feature type="compositionally biased region" description="Basic residues" evidence="1">
    <location>
        <begin position="1"/>
        <end position="11"/>
    </location>
</feature>
<accession>A0A8S9RAG1</accession>
<feature type="compositionally biased region" description="Basic and acidic residues" evidence="1">
    <location>
        <begin position="32"/>
        <end position="50"/>
    </location>
</feature>
<feature type="region of interest" description="Disordered" evidence="1">
    <location>
        <begin position="1"/>
        <end position="20"/>
    </location>
</feature>
<dbReference type="AlphaFoldDB" id="A0A8S9RAG1"/>
<gene>
    <name evidence="2" type="ORF">F2Q69_00060160</name>
</gene>
<name>A0A8S9RAG1_BRACR</name>
<protein>
    <submittedName>
        <fullName evidence="2">Uncharacterized protein</fullName>
    </submittedName>
</protein>
<dbReference type="EMBL" id="QGKX02000095">
    <property type="protein sequence ID" value="KAF3569768.1"/>
    <property type="molecule type" value="Genomic_DNA"/>
</dbReference>
<organism evidence="2 3">
    <name type="scientific">Brassica cretica</name>
    <name type="common">Mustard</name>
    <dbReference type="NCBI Taxonomy" id="69181"/>
    <lineage>
        <taxon>Eukaryota</taxon>
        <taxon>Viridiplantae</taxon>
        <taxon>Streptophyta</taxon>
        <taxon>Embryophyta</taxon>
        <taxon>Tracheophyta</taxon>
        <taxon>Spermatophyta</taxon>
        <taxon>Magnoliopsida</taxon>
        <taxon>eudicotyledons</taxon>
        <taxon>Gunneridae</taxon>
        <taxon>Pentapetalae</taxon>
        <taxon>rosids</taxon>
        <taxon>malvids</taxon>
        <taxon>Brassicales</taxon>
        <taxon>Brassicaceae</taxon>
        <taxon>Brassiceae</taxon>
        <taxon>Brassica</taxon>
    </lineage>
</organism>
<evidence type="ECO:0000256" key="1">
    <source>
        <dbReference type="SAM" id="MobiDB-lite"/>
    </source>
</evidence>
<dbReference type="Proteomes" id="UP000712600">
    <property type="component" value="Unassembled WGS sequence"/>
</dbReference>
<feature type="region of interest" description="Disordered" evidence="1">
    <location>
        <begin position="32"/>
        <end position="65"/>
    </location>
</feature>
<reference evidence="2" key="1">
    <citation type="submission" date="2019-12" db="EMBL/GenBank/DDBJ databases">
        <title>Genome sequencing and annotation of Brassica cretica.</title>
        <authorList>
            <person name="Studholme D.J."/>
            <person name="Sarris P."/>
        </authorList>
    </citation>
    <scope>NUCLEOTIDE SEQUENCE</scope>
    <source>
        <strain evidence="2">PFS-109/04</strain>
        <tissue evidence="2">Leaf</tissue>
    </source>
</reference>
<evidence type="ECO:0000313" key="2">
    <source>
        <dbReference type="EMBL" id="KAF3569768.1"/>
    </source>
</evidence>